<evidence type="ECO:0000256" key="1">
    <source>
        <dbReference type="ARBA" id="ARBA00009175"/>
    </source>
</evidence>
<dbReference type="GO" id="GO:1901359">
    <property type="term" value="F:tungstate binding"/>
    <property type="evidence" value="ECO:0007669"/>
    <property type="project" value="UniProtKB-ARBA"/>
</dbReference>
<reference evidence="6 7" key="1">
    <citation type="submission" date="2019-10" db="EMBL/GenBank/DDBJ databases">
        <title>Alkalibaculum tamaniensis sp.nov., a new alkaliphilic acetogen, isolated on methoxylated aromatics from a mud volcano.</title>
        <authorList>
            <person name="Khomyakova M.A."/>
            <person name="Merkel A.Y."/>
            <person name="Bonch-Osmolovskaya E.A."/>
            <person name="Slobodkin A.I."/>
        </authorList>
    </citation>
    <scope>NUCLEOTIDE SEQUENCE [LARGE SCALE GENOMIC DNA]</scope>
    <source>
        <strain evidence="6 7">M08DMB</strain>
    </source>
</reference>
<evidence type="ECO:0000313" key="7">
    <source>
        <dbReference type="Proteomes" id="UP000440004"/>
    </source>
</evidence>
<evidence type="ECO:0000256" key="4">
    <source>
        <dbReference type="ARBA" id="ARBA00022729"/>
    </source>
</evidence>
<dbReference type="Proteomes" id="UP000440004">
    <property type="component" value="Unassembled WGS sequence"/>
</dbReference>
<evidence type="ECO:0000256" key="5">
    <source>
        <dbReference type="PIRSR" id="PIRSR004846-1"/>
    </source>
</evidence>
<dbReference type="GO" id="GO:0015689">
    <property type="term" value="P:molybdate ion transport"/>
    <property type="evidence" value="ECO:0007669"/>
    <property type="project" value="InterPro"/>
</dbReference>
<accession>A0A6A7K4R4</accession>
<dbReference type="InterPro" id="IPR044084">
    <property type="entry name" value="AvModA-like_subst-bd"/>
</dbReference>
<proteinExistence type="inferred from homology"/>
<dbReference type="Pfam" id="PF13531">
    <property type="entry name" value="SBP_bac_11"/>
    <property type="match status" value="1"/>
</dbReference>
<dbReference type="PANTHER" id="PTHR30632">
    <property type="entry name" value="MOLYBDATE-BINDING PERIPLASMIC PROTEIN"/>
    <property type="match status" value="1"/>
</dbReference>
<dbReference type="GO" id="GO:0046872">
    <property type="term" value="F:metal ion binding"/>
    <property type="evidence" value="ECO:0007669"/>
    <property type="project" value="UniProtKB-KW"/>
</dbReference>
<evidence type="ECO:0000313" key="6">
    <source>
        <dbReference type="EMBL" id="MPW24449.1"/>
    </source>
</evidence>
<keyword evidence="7" id="KW-1185">Reference proteome</keyword>
<feature type="binding site" evidence="5">
    <location>
        <position position="81"/>
    </location>
    <ligand>
        <name>molybdate</name>
        <dbReference type="ChEBI" id="CHEBI:36264"/>
    </ligand>
</feature>
<dbReference type="SUPFAM" id="SSF53850">
    <property type="entry name" value="Periplasmic binding protein-like II"/>
    <property type="match status" value="1"/>
</dbReference>
<comment type="caution">
    <text evidence="6">The sequence shown here is derived from an EMBL/GenBank/DDBJ whole genome shotgun (WGS) entry which is preliminary data.</text>
</comment>
<dbReference type="Gene3D" id="3.40.190.10">
    <property type="entry name" value="Periplasmic binding protein-like II"/>
    <property type="match status" value="2"/>
</dbReference>
<dbReference type="AlphaFoldDB" id="A0A6A7K4R4"/>
<sequence>MINITNYKKLIILILSSILSLVFIGCTTMNENNLDNNTTLATSKQELTVAAASDLTKAFTEIGIAFDKAHNSSITFSFGSTGNLSEQIANGAPFDVFAAANESIINDLDTKGFIVSDTKSLYGLGRIGIATLKDSSFETSTLDDLLNPDIKIIAMANPDHAPYGLASKQAIVSAGLWDKLEPKIVYGKNISEAMTFITTGNADAGFIALSLKDDSILNFNIIDSNMHNPLNQAIAVVKASNKQDLAREFINYVNSSDGQAIMSKYGFIPPEE</sequence>
<dbReference type="CDD" id="cd13539">
    <property type="entry name" value="PBP2_AvModA"/>
    <property type="match status" value="1"/>
</dbReference>
<dbReference type="PANTHER" id="PTHR30632:SF14">
    <property type="entry name" value="TUNGSTATE_MOLYBDATE_CHROMATE-BINDING PROTEIN MODA"/>
    <property type="match status" value="1"/>
</dbReference>
<dbReference type="InterPro" id="IPR005950">
    <property type="entry name" value="ModA"/>
</dbReference>
<keyword evidence="2 5" id="KW-0500">Molybdenum</keyword>
<dbReference type="NCBIfam" id="TIGR01256">
    <property type="entry name" value="modA"/>
    <property type="match status" value="1"/>
</dbReference>
<gene>
    <name evidence="6" type="primary">modA</name>
    <name evidence="6" type="ORF">GC105_01405</name>
</gene>
<dbReference type="FunFam" id="3.40.190.10:FF:000035">
    <property type="entry name" value="Molybdate ABC transporter substrate-binding protein"/>
    <property type="match status" value="1"/>
</dbReference>
<dbReference type="GO" id="GO:0030973">
    <property type="term" value="F:molybdate ion binding"/>
    <property type="evidence" value="ECO:0007669"/>
    <property type="project" value="InterPro"/>
</dbReference>
<dbReference type="EMBL" id="WHNX01000002">
    <property type="protein sequence ID" value="MPW24449.1"/>
    <property type="molecule type" value="Genomic_DNA"/>
</dbReference>
<organism evidence="6 7">
    <name type="scientific">Alkalibaculum sporogenes</name>
    <dbReference type="NCBI Taxonomy" id="2655001"/>
    <lineage>
        <taxon>Bacteria</taxon>
        <taxon>Bacillati</taxon>
        <taxon>Bacillota</taxon>
        <taxon>Clostridia</taxon>
        <taxon>Eubacteriales</taxon>
        <taxon>Eubacteriaceae</taxon>
        <taxon>Alkalibaculum</taxon>
    </lineage>
</organism>
<protein>
    <submittedName>
        <fullName evidence="6">Molybdate ABC transporter substrate-binding protein</fullName>
    </submittedName>
</protein>
<dbReference type="RefSeq" id="WP_152800941.1">
    <property type="nucleotide sequence ID" value="NZ_WHNX01000002.1"/>
</dbReference>
<dbReference type="InterPro" id="IPR050682">
    <property type="entry name" value="ModA/WtpA"/>
</dbReference>
<keyword evidence="4" id="KW-0732">Signal</keyword>
<name>A0A6A7K4R4_9FIRM</name>
<feature type="binding site" evidence="5">
    <location>
        <position position="190"/>
    </location>
    <ligand>
        <name>molybdate</name>
        <dbReference type="ChEBI" id="CHEBI:36264"/>
    </ligand>
</feature>
<dbReference type="PIRSF" id="PIRSF004846">
    <property type="entry name" value="ModA"/>
    <property type="match status" value="1"/>
</dbReference>
<evidence type="ECO:0000256" key="2">
    <source>
        <dbReference type="ARBA" id="ARBA00022505"/>
    </source>
</evidence>
<evidence type="ECO:0000256" key="3">
    <source>
        <dbReference type="ARBA" id="ARBA00022723"/>
    </source>
</evidence>
<comment type="similarity">
    <text evidence="1">Belongs to the bacterial solute-binding protein ModA family.</text>
</comment>
<keyword evidence="3 5" id="KW-0479">Metal-binding</keyword>